<dbReference type="EMBL" id="LGRX02003820">
    <property type="protein sequence ID" value="KAK3281490.1"/>
    <property type="molecule type" value="Genomic_DNA"/>
</dbReference>
<dbReference type="GO" id="GO:0000786">
    <property type="term" value="C:nucleosome"/>
    <property type="evidence" value="ECO:0007669"/>
    <property type="project" value="InterPro"/>
</dbReference>
<evidence type="ECO:0000256" key="2">
    <source>
        <dbReference type="SAM" id="MobiDB-lite"/>
    </source>
</evidence>
<feature type="region of interest" description="Disordered" evidence="2">
    <location>
        <begin position="1"/>
        <end position="53"/>
    </location>
</feature>
<sequence length="250" mass="28028">MPRIKQTRPNRNGGAPVKTLVHASAKDTRAKAPAAASGDDTRDKKKRRKRPGTGALLEMRRLQKKDTRIIAKAPFRRLVTSIMRDCSTLGTGDIRIQRAAVKMLRESASKYMHHVFVLGSALCVKERRQKLNLKDFVVAANIVSGEFTKCMEMRDACERLLAPVYDRPLRALPSVKTWSSVLAKENKPKRAKNNTTEKKEATVPKRAKNDTTEKKEATVPKDDRTEGCHRTESAADQNMTESEATDSEQD</sequence>
<dbReference type="Proteomes" id="UP001190700">
    <property type="component" value="Unassembled WGS sequence"/>
</dbReference>
<protein>
    <recommendedName>
        <fullName evidence="3">Core Histone H2A/H2B/H3 domain-containing protein</fullName>
    </recommendedName>
</protein>
<evidence type="ECO:0000313" key="5">
    <source>
        <dbReference type="Proteomes" id="UP001190700"/>
    </source>
</evidence>
<dbReference type="SMART" id="SM00428">
    <property type="entry name" value="H3"/>
    <property type="match status" value="1"/>
</dbReference>
<reference evidence="4 5" key="1">
    <citation type="journal article" date="2015" name="Genome Biol. Evol.">
        <title>Comparative Genomics of a Bacterivorous Green Alga Reveals Evolutionary Causalities and Consequences of Phago-Mixotrophic Mode of Nutrition.</title>
        <authorList>
            <person name="Burns J.A."/>
            <person name="Paasch A."/>
            <person name="Narechania A."/>
            <person name="Kim E."/>
        </authorList>
    </citation>
    <scope>NUCLEOTIDE SEQUENCE [LARGE SCALE GENOMIC DNA]</scope>
    <source>
        <strain evidence="4 5">PLY_AMNH</strain>
    </source>
</reference>
<dbReference type="InterPro" id="IPR007125">
    <property type="entry name" value="H2A/H2B/H3"/>
</dbReference>
<feature type="domain" description="Core Histone H2A/H2B/H3" evidence="3">
    <location>
        <begin position="52"/>
        <end position="140"/>
    </location>
</feature>
<comment type="caution">
    <text evidence="4">The sequence shown here is derived from an EMBL/GenBank/DDBJ whole genome shotgun (WGS) entry which is preliminary data.</text>
</comment>
<comment type="similarity">
    <text evidence="1">Belongs to the histone H3 family.</text>
</comment>
<accession>A0AAE0GP20</accession>
<gene>
    <name evidence="4" type="ORF">CYMTET_10719</name>
</gene>
<keyword evidence="5" id="KW-1185">Reference proteome</keyword>
<dbReference type="GO" id="GO:0030527">
    <property type="term" value="F:structural constituent of chromatin"/>
    <property type="evidence" value="ECO:0007669"/>
    <property type="project" value="InterPro"/>
</dbReference>
<proteinExistence type="inferred from homology"/>
<dbReference type="GO" id="GO:0003677">
    <property type="term" value="F:DNA binding"/>
    <property type="evidence" value="ECO:0007669"/>
    <property type="project" value="InterPro"/>
</dbReference>
<dbReference type="Pfam" id="PF00125">
    <property type="entry name" value="Histone"/>
    <property type="match status" value="1"/>
</dbReference>
<dbReference type="InterPro" id="IPR000164">
    <property type="entry name" value="Histone_H3/CENP-A"/>
</dbReference>
<dbReference type="PANTHER" id="PTHR45810">
    <property type="entry name" value="HISTONE H3.2"/>
    <property type="match status" value="1"/>
</dbReference>
<dbReference type="Gene3D" id="1.10.20.10">
    <property type="entry name" value="Histone, subunit A"/>
    <property type="match status" value="1"/>
</dbReference>
<evidence type="ECO:0000259" key="3">
    <source>
        <dbReference type="Pfam" id="PF00125"/>
    </source>
</evidence>
<dbReference type="AlphaFoldDB" id="A0AAE0GP20"/>
<organism evidence="4 5">
    <name type="scientific">Cymbomonas tetramitiformis</name>
    <dbReference type="NCBI Taxonomy" id="36881"/>
    <lineage>
        <taxon>Eukaryota</taxon>
        <taxon>Viridiplantae</taxon>
        <taxon>Chlorophyta</taxon>
        <taxon>Pyramimonadophyceae</taxon>
        <taxon>Pyramimonadales</taxon>
        <taxon>Pyramimonadaceae</taxon>
        <taxon>Cymbomonas</taxon>
    </lineage>
</organism>
<feature type="compositionally biased region" description="Basic and acidic residues" evidence="2">
    <location>
        <begin position="195"/>
        <end position="233"/>
    </location>
</feature>
<dbReference type="PRINTS" id="PR00622">
    <property type="entry name" value="HISTONEH3"/>
</dbReference>
<dbReference type="SUPFAM" id="SSF47113">
    <property type="entry name" value="Histone-fold"/>
    <property type="match status" value="1"/>
</dbReference>
<dbReference type="PANTHER" id="PTHR45810:SF1">
    <property type="entry name" value="HISTONE H3-LIKE CENTROMERIC PROTEIN A"/>
    <property type="match status" value="1"/>
</dbReference>
<name>A0AAE0GP20_9CHLO</name>
<feature type="region of interest" description="Disordered" evidence="2">
    <location>
        <begin position="183"/>
        <end position="250"/>
    </location>
</feature>
<dbReference type="InterPro" id="IPR009072">
    <property type="entry name" value="Histone-fold"/>
</dbReference>
<dbReference type="GO" id="GO:0046982">
    <property type="term" value="F:protein heterodimerization activity"/>
    <property type="evidence" value="ECO:0007669"/>
    <property type="project" value="InterPro"/>
</dbReference>
<evidence type="ECO:0000256" key="1">
    <source>
        <dbReference type="ARBA" id="ARBA00010343"/>
    </source>
</evidence>
<evidence type="ECO:0000313" key="4">
    <source>
        <dbReference type="EMBL" id="KAK3281490.1"/>
    </source>
</evidence>